<evidence type="ECO:0000313" key="2">
    <source>
        <dbReference type="Proteomes" id="UP000223968"/>
    </source>
</evidence>
<reference evidence="1 2" key="1">
    <citation type="submission" date="2017-10" db="EMBL/GenBank/DDBJ databases">
        <title>Comparative genomics in systemic dimorphic fungi from Ajellomycetaceae.</title>
        <authorList>
            <person name="Munoz J.F."/>
            <person name="Mcewen J.G."/>
            <person name="Clay O.K."/>
            <person name="Cuomo C.A."/>
        </authorList>
    </citation>
    <scope>NUCLEOTIDE SEQUENCE [LARGE SCALE GENOMIC DNA]</scope>
    <source>
        <strain evidence="1 2">UAMH5409</strain>
    </source>
</reference>
<dbReference type="OrthoDB" id="3436973at2759"/>
<protein>
    <submittedName>
        <fullName evidence="1">Uncharacterized protein</fullName>
    </submittedName>
</protein>
<dbReference type="EMBL" id="PDNB01000046">
    <property type="protein sequence ID" value="PGH13414.1"/>
    <property type="molecule type" value="Genomic_DNA"/>
</dbReference>
<name>A0A2B7XNS1_9EURO</name>
<dbReference type="STRING" id="1447875.A0A2B7XNS1"/>
<keyword evidence="2" id="KW-1185">Reference proteome</keyword>
<accession>A0A2B7XNS1</accession>
<organism evidence="1 2">
    <name type="scientific">Helicocarpus griseus UAMH5409</name>
    <dbReference type="NCBI Taxonomy" id="1447875"/>
    <lineage>
        <taxon>Eukaryota</taxon>
        <taxon>Fungi</taxon>
        <taxon>Dikarya</taxon>
        <taxon>Ascomycota</taxon>
        <taxon>Pezizomycotina</taxon>
        <taxon>Eurotiomycetes</taxon>
        <taxon>Eurotiomycetidae</taxon>
        <taxon>Onygenales</taxon>
        <taxon>Ajellomycetaceae</taxon>
        <taxon>Helicocarpus</taxon>
    </lineage>
</organism>
<comment type="caution">
    <text evidence="1">The sequence shown here is derived from an EMBL/GenBank/DDBJ whole genome shotgun (WGS) entry which is preliminary data.</text>
</comment>
<dbReference type="Proteomes" id="UP000223968">
    <property type="component" value="Unassembled WGS sequence"/>
</dbReference>
<dbReference type="AlphaFoldDB" id="A0A2B7XNS1"/>
<evidence type="ECO:0000313" key="1">
    <source>
        <dbReference type="EMBL" id="PGH13414.1"/>
    </source>
</evidence>
<proteinExistence type="predicted"/>
<sequence>MSSGTILQQALSLVESADLEHTEHQLLTLFIEDAVDPARPAKYVLDRGSAGGASSREHSLRLIKNDWRRLLARREHPLDGYFRNFLSKTIPC</sequence>
<gene>
    <name evidence="1" type="ORF">AJ79_03693</name>
</gene>